<dbReference type="PROSITE" id="PS50845">
    <property type="entry name" value="RETICULON"/>
    <property type="match status" value="1"/>
</dbReference>
<keyword evidence="4 6" id="KW-1133">Transmembrane helix</keyword>
<protein>
    <recommendedName>
        <fullName evidence="6">Reticulon-like protein</fullName>
    </recommendedName>
</protein>
<dbReference type="InterPro" id="IPR003388">
    <property type="entry name" value="Reticulon"/>
</dbReference>
<evidence type="ECO:0000259" key="7">
    <source>
        <dbReference type="PROSITE" id="PS50845"/>
    </source>
</evidence>
<dbReference type="Proteomes" id="UP000594262">
    <property type="component" value="Unplaced"/>
</dbReference>
<evidence type="ECO:0000313" key="8">
    <source>
        <dbReference type="EnsemblMetazoa" id="CLYHEMP008662.1"/>
    </source>
</evidence>
<keyword evidence="3 6" id="KW-0256">Endoplasmic reticulum</keyword>
<keyword evidence="5 6" id="KW-0472">Membrane</keyword>
<dbReference type="PANTHER" id="PTHR45799:SF2">
    <property type="entry name" value="RETICULON-LIKE PROTEIN"/>
    <property type="match status" value="1"/>
</dbReference>
<name>A0A7M5V774_9CNID</name>
<accession>A0A7M5V774</accession>
<evidence type="ECO:0000256" key="4">
    <source>
        <dbReference type="ARBA" id="ARBA00022989"/>
    </source>
</evidence>
<dbReference type="EnsemblMetazoa" id="CLYHEMT008662.1">
    <property type="protein sequence ID" value="CLYHEMP008662.1"/>
    <property type="gene ID" value="CLYHEMG008662"/>
</dbReference>
<evidence type="ECO:0000256" key="6">
    <source>
        <dbReference type="RuleBase" id="RU363132"/>
    </source>
</evidence>
<evidence type="ECO:0000256" key="2">
    <source>
        <dbReference type="ARBA" id="ARBA00022692"/>
    </source>
</evidence>
<dbReference type="AlphaFoldDB" id="A0A7M5V774"/>
<dbReference type="OrthoDB" id="567788at2759"/>
<dbReference type="GeneID" id="136801459"/>
<keyword evidence="2 6" id="KW-0812">Transmembrane</keyword>
<dbReference type="RefSeq" id="XP_066914206.1">
    <property type="nucleotide sequence ID" value="XM_067058105.1"/>
</dbReference>
<dbReference type="PANTHER" id="PTHR45799">
    <property type="entry name" value="RETICULON-LIKE PROTEIN"/>
    <property type="match status" value="1"/>
</dbReference>
<evidence type="ECO:0000256" key="1">
    <source>
        <dbReference type="ARBA" id="ARBA00004477"/>
    </source>
</evidence>
<dbReference type="InterPro" id="IPR046964">
    <property type="entry name" value="RTN1-4"/>
</dbReference>
<evidence type="ECO:0000256" key="3">
    <source>
        <dbReference type="ARBA" id="ARBA00022824"/>
    </source>
</evidence>
<dbReference type="Gene3D" id="1.20.5.2480">
    <property type="match status" value="1"/>
</dbReference>
<organism evidence="8 9">
    <name type="scientific">Clytia hemisphaerica</name>
    <dbReference type="NCBI Taxonomy" id="252671"/>
    <lineage>
        <taxon>Eukaryota</taxon>
        <taxon>Metazoa</taxon>
        <taxon>Cnidaria</taxon>
        <taxon>Hydrozoa</taxon>
        <taxon>Hydroidolina</taxon>
        <taxon>Leptothecata</taxon>
        <taxon>Obeliida</taxon>
        <taxon>Clytiidae</taxon>
        <taxon>Clytia</taxon>
    </lineage>
</organism>
<proteinExistence type="predicted"/>
<dbReference type="Pfam" id="PF02453">
    <property type="entry name" value="Reticulon"/>
    <property type="match status" value="1"/>
</dbReference>
<feature type="transmembrane region" description="Helical" evidence="6">
    <location>
        <begin position="143"/>
        <end position="169"/>
    </location>
</feature>
<reference evidence="8" key="1">
    <citation type="submission" date="2021-01" db="UniProtKB">
        <authorList>
            <consortium name="EnsemblMetazoa"/>
        </authorList>
    </citation>
    <scope>IDENTIFICATION</scope>
</reference>
<feature type="domain" description="Reticulon" evidence="7">
    <location>
        <begin position="25"/>
        <end position="221"/>
    </location>
</feature>
<dbReference type="GO" id="GO:0030424">
    <property type="term" value="C:axon"/>
    <property type="evidence" value="ECO:0007669"/>
    <property type="project" value="TreeGrafter"/>
</dbReference>
<sequence length="221" mass="25066">MSKKNCQFKSRLGIYLVKADLPQHVLDAIYWNKIPKTAGMFGGIMFLLMSLYWYPFLTVVTNFCLALLAVAFLYRIGMTIVNAVQKTSPEHPFQKLLEKDIKVSDERVDSFSKCLAREINCTVKCSQDLFLVKDVFKSMKFGVLLWLLSYVASWISPLTMLTLCVLLAFTVPKLYEEKYVQIDEAIKSVTVAIGAVLETAKQKLPPSALKYLGVNEEKKTN</sequence>
<keyword evidence="9" id="KW-1185">Reference proteome</keyword>
<evidence type="ECO:0000313" key="9">
    <source>
        <dbReference type="Proteomes" id="UP000594262"/>
    </source>
</evidence>
<feature type="transmembrane region" description="Helical" evidence="6">
    <location>
        <begin position="51"/>
        <end position="74"/>
    </location>
</feature>
<evidence type="ECO:0000256" key="5">
    <source>
        <dbReference type="ARBA" id="ARBA00023136"/>
    </source>
</evidence>
<comment type="subcellular location">
    <subcellularLocation>
        <location evidence="1 6">Endoplasmic reticulum membrane</location>
        <topology evidence="1 6">Multi-pass membrane protein</topology>
    </subcellularLocation>
</comment>
<dbReference type="GO" id="GO:0005789">
    <property type="term" value="C:endoplasmic reticulum membrane"/>
    <property type="evidence" value="ECO:0007669"/>
    <property type="project" value="UniProtKB-SubCell"/>
</dbReference>